<comment type="similarity">
    <text evidence="7">Belongs to the class I-like SAM-binding methyltransferase superfamily. C5-methyltransferase family.</text>
</comment>
<dbReference type="PROSITE" id="PS51679">
    <property type="entry name" value="SAM_MT_C5"/>
    <property type="match status" value="1"/>
</dbReference>
<comment type="caution">
    <text evidence="8">The sequence shown here is derived from an EMBL/GenBank/DDBJ whole genome shotgun (WGS) entry which is preliminary data.</text>
</comment>
<evidence type="ECO:0000256" key="6">
    <source>
        <dbReference type="ARBA" id="ARBA00047422"/>
    </source>
</evidence>
<evidence type="ECO:0000313" key="9">
    <source>
        <dbReference type="Proteomes" id="UP000298517"/>
    </source>
</evidence>
<dbReference type="PANTHER" id="PTHR23068:SF25">
    <property type="entry name" value="DNA (CYTOSINE-5)-METHYLTRANSFERASE DRM2"/>
    <property type="match status" value="1"/>
</dbReference>
<dbReference type="EC" id="2.1.1.37" evidence="1"/>
<sequence>MNQNKGLNVLSLFDGISIAQLALQQLNIPIANYYASEIDNNAIKVTQHHFPSSTQLGCIKQVDGASLPPIDLLVAGSPCVDLTSLRKDRKGLDGEKSGLFFEALRLLNEVAPTYFLFENVGSMSRTDKNRLDELLGVKGIAINSNLVSAQNRHRIYWINIPITIPTDTHIVLDDIITDGYVDRVKSNCVLTKNVPHTKKGLIRYLTKSLGNVVYYDKAFAKLHKKDKLTSIENMDAITAKSLFRLFSVTELERLQTLPDGYTSLLKKTPAAHAIGNGFTLESIKHILSGAEFNL</sequence>
<gene>
    <name evidence="8" type="ORF">E2488_10390</name>
</gene>
<feature type="active site" evidence="7">
    <location>
        <position position="79"/>
    </location>
</feature>
<evidence type="ECO:0000256" key="4">
    <source>
        <dbReference type="ARBA" id="ARBA00022691"/>
    </source>
</evidence>
<evidence type="ECO:0000313" key="8">
    <source>
        <dbReference type="EMBL" id="TEW73878.1"/>
    </source>
</evidence>
<dbReference type="InterPro" id="IPR029063">
    <property type="entry name" value="SAM-dependent_MTases_sf"/>
</dbReference>
<keyword evidence="5" id="KW-0680">Restriction system</keyword>
<evidence type="ECO:0000256" key="2">
    <source>
        <dbReference type="ARBA" id="ARBA00022603"/>
    </source>
</evidence>
<dbReference type="EMBL" id="SNQI01000003">
    <property type="protein sequence ID" value="TEW73878.1"/>
    <property type="molecule type" value="Genomic_DNA"/>
</dbReference>
<evidence type="ECO:0000256" key="3">
    <source>
        <dbReference type="ARBA" id="ARBA00022679"/>
    </source>
</evidence>
<dbReference type="RefSeq" id="WP_134248277.1">
    <property type="nucleotide sequence ID" value="NZ_SNQI01000003.1"/>
</dbReference>
<evidence type="ECO:0000256" key="7">
    <source>
        <dbReference type="PROSITE-ProRule" id="PRU01016"/>
    </source>
</evidence>
<dbReference type="Proteomes" id="UP000298517">
    <property type="component" value="Unassembled WGS sequence"/>
</dbReference>
<evidence type="ECO:0000256" key="1">
    <source>
        <dbReference type="ARBA" id="ARBA00011975"/>
    </source>
</evidence>
<dbReference type="OrthoDB" id="32195at2"/>
<dbReference type="GO" id="GO:0003886">
    <property type="term" value="F:DNA (cytosine-5-)-methyltransferase activity"/>
    <property type="evidence" value="ECO:0007669"/>
    <property type="project" value="UniProtKB-EC"/>
</dbReference>
<dbReference type="Pfam" id="PF00145">
    <property type="entry name" value="DNA_methylase"/>
    <property type="match status" value="1"/>
</dbReference>
<dbReference type="Gene3D" id="3.40.50.150">
    <property type="entry name" value="Vaccinia Virus protein VP39"/>
    <property type="match status" value="1"/>
</dbReference>
<dbReference type="InterPro" id="IPR001525">
    <property type="entry name" value="C5_MeTfrase"/>
</dbReference>
<keyword evidence="3 7" id="KW-0808">Transferase</keyword>
<dbReference type="AlphaFoldDB" id="A0A4Y8AT60"/>
<dbReference type="InterPro" id="IPR050390">
    <property type="entry name" value="C5-Methyltransferase"/>
</dbReference>
<evidence type="ECO:0000256" key="5">
    <source>
        <dbReference type="ARBA" id="ARBA00022747"/>
    </source>
</evidence>
<dbReference type="GO" id="GO:0009307">
    <property type="term" value="P:DNA restriction-modification system"/>
    <property type="evidence" value="ECO:0007669"/>
    <property type="project" value="UniProtKB-KW"/>
</dbReference>
<keyword evidence="9" id="KW-1185">Reference proteome</keyword>
<proteinExistence type="inferred from homology"/>
<dbReference type="GO" id="GO:0032259">
    <property type="term" value="P:methylation"/>
    <property type="evidence" value="ECO:0007669"/>
    <property type="project" value="UniProtKB-KW"/>
</dbReference>
<protein>
    <recommendedName>
        <fullName evidence="1">DNA (cytosine-5-)-methyltransferase</fullName>
        <ecNumber evidence="1">2.1.1.37</ecNumber>
    </recommendedName>
</protein>
<comment type="catalytic activity">
    <reaction evidence="6">
        <text>a 2'-deoxycytidine in DNA + S-adenosyl-L-methionine = a 5-methyl-2'-deoxycytidine in DNA + S-adenosyl-L-homocysteine + H(+)</text>
        <dbReference type="Rhea" id="RHEA:13681"/>
        <dbReference type="Rhea" id="RHEA-COMP:11369"/>
        <dbReference type="Rhea" id="RHEA-COMP:11370"/>
        <dbReference type="ChEBI" id="CHEBI:15378"/>
        <dbReference type="ChEBI" id="CHEBI:57856"/>
        <dbReference type="ChEBI" id="CHEBI:59789"/>
        <dbReference type="ChEBI" id="CHEBI:85452"/>
        <dbReference type="ChEBI" id="CHEBI:85454"/>
        <dbReference type="EC" id="2.1.1.37"/>
    </reaction>
</comment>
<reference evidence="8 9" key="1">
    <citation type="journal article" date="2011" name="J. Microbiol.">
        <title>Gramella jeungdoensis sp. nov., isolated from a solar saltern in Korea.</title>
        <authorList>
            <person name="Joung Y."/>
            <person name="Kim H."/>
            <person name="Jang T."/>
            <person name="Ahn T.S."/>
            <person name="Joh K."/>
        </authorList>
    </citation>
    <scope>NUCLEOTIDE SEQUENCE [LARGE SCALE GENOMIC DNA]</scope>
    <source>
        <strain evidence="8 9">KCTC 23123</strain>
    </source>
</reference>
<keyword evidence="4 7" id="KW-0949">S-adenosyl-L-methionine</keyword>
<organism evidence="8 9">
    <name type="scientific">Gramella jeungdoensis</name>
    <dbReference type="NCBI Taxonomy" id="708091"/>
    <lineage>
        <taxon>Bacteria</taxon>
        <taxon>Pseudomonadati</taxon>
        <taxon>Bacteroidota</taxon>
        <taxon>Flavobacteriia</taxon>
        <taxon>Flavobacteriales</taxon>
        <taxon>Flavobacteriaceae</taxon>
        <taxon>Christiangramia</taxon>
    </lineage>
</organism>
<keyword evidence="2 7" id="KW-0489">Methyltransferase</keyword>
<accession>A0A4Y8AT60</accession>
<name>A0A4Y8AT60_9FLAO</name>
<dbReference type="PANTHER" id="PTHR23068">
    <property type="entry name" value="DNA CYTOSINE-5- -METHYLTRANSFERASE 3-RELATED"/>
    <property type="match status" value="1"/>
</dbReference>
<dbReference type="SUPFAM" id="SSF53335">
    <property type="entry name" value="S-adenosyl-L-methionine-dependent methyltransferases"/>
    <property type="match status" value="1"/>
</dbReference>